<evidence type="ECO:0000256" key="10">
    <source>
        <dbReference type="HAMAP-Rule" id="MF_00185"/>
    </source>
</evidence>
<feature type="binding site" evidence="10">
    <location>
        <begin position="24"/>
        <end position="29"/>
    </location>
    <ligand>
        <name>substrate</name>
    </ligand>
</feature>
<sequence length="325" mass="35367">MSSADPPPTPPLGQKTVLVIAGPTASGKTALALELAAALGGVVINADSMQVYRELRILTDRPPPEDEARVPHRLFGVLPAARRGSAAWWRDAASAEIDAVLSDGRVPILCGGTGLYLNALMQGIAEVPPVPAEAVEEAVTRYARLGGDAFREEVRALDPVLGVRLEPGDSQRLQRAWAVATATGRPLSDWQAQPTGGRDDLTFCRVLLFPPRPVSAEAVEVRFRKMIEEGAVEEVRRLAAMGLDPSLPAMRAIGVPQLIDYIEGKRDLDAAVDASVIATRQYAKRQRTWFRHQFLSDIRLDAQFSKSGFEKIFSEIRSFVLTPKL</sequence>
<keyword evidence="4 10" id="KW-0808">Transferase</keyword>
<name>A0A8G2BFX5_9PROT</name>
<evidence type="ECO:0000256" key="6">
    <source>
        <dbReference type="ARBA" id="ARBA00022741"/>
    </source>
</evidence>
<comment type="caution">
    <text evidence="14">The sequence shown here is derived from an EMBL/GenBank/DDBJ whole genome shotgun (WGS) entry which is preliminary data.</text>
</comment>
<evidence type="ECO:0000256" key="2">
    <source>
        <dbReference type="ARBA" id="ARBA00003213"/>
    </source>
</evidence>
<comment type="similarity">
    <text evidence="3 10 13">Belongs to the IPP transferase family.</text>
</comment>
<keyword evidence="15" id="KW-1185">Reference proteome</keyword>
<evidence type="ECO:0000256" key="13">
    <source>
        <dbReference type="RuleBase" id="RU003785"/>
    </source>
</evidence>
<dbReference type="InterPro" id="IPR039657">
    <property type="entry name" value="Dimethylallyltransferase"/>
</dbReference>
<dbReference type="GO" id="GO:0006400">
    <property type="term" value="P:tRNA modification"/>
    <property type="evidence" value="ECO:0007669"/>
    <property type="project" value="TreeGrafter"/>
</dbReference>
<organism evidence="14 15">
    <name type="scientific">Thalassobaculum litoreum DSM 18839</name>
    <dbReference type="NCBI Taxonomy" id="1123362"/>
    <lineage>
        <taxon>Bacteria</taxon>
        <taxon>Pseudomonadati</taxon>
        <taxon>Pseudomonadota</taxon>
        <taxon>Alphaproteobacteria</taxon>
        <taxon>Rhodospirillales</taxon>
        <taxon>Thalassobaculaceae</taxon>
        <taxon>Thalassobaculum</taxon>
    </lineage>
</organism>
<dbReference type="PANTHER" id="PTHR11088:SF60">
    <property type="entry name" value="TRNA DIMETHYLALLYLTRANSFERASE"/>
    <property type="match status" value="1"/>
</dbReference>
<evidence type="ECO:0000256" key="9">
    <source>
        <dbReference type="ARBA" id="ARBA00049563"/>
    </source>
</evidence>
<feature type="site" description="Interaction with substrate tRNA" evidence="10">
    <location>
        <position position="141"/>
    </location>
</feature>
<dbReference type="Gene3D" id="3.40.50.300">
    <property type="entry name" value="P-loop containing nucleotide triphosphate hydrolases"/>
    <property type="match status" value="1"/>
</dbReference>
<keyword evidence="8 10" id="KW-0460">Magnesium</keyword>
<comment type="cofactor">
    <cofactor evidence="1 10">
        <name>Mg(2+)</name>
        <dbReference type="ChEBI" id="CHEBI:18420"/>
    </cofactor>
</comment>
<dbReference type="GO" id="GO:0005524">
    <property type="term" value="F:ATP binding"/>
    <property type="evidence" value="ECO:0007669"/>
    <property type="project" value="UniProtKB-UniRule"/>
</dbReference>
<dbReference type="AlphaFoldDB" id="A0A8G2BFX5"/>
<keyword evidence="5 10" id="KW-0819">tRNA processing</keyword>
<dbReference type="PANTHER" id="PTHR11088">
    <property type="entry name" value="TRNA DIMETHYLALLYLTRANSFERASE"/>
    <property type="match status" value="1"/>
</dbReference>
<dbReference type="GO" id="GO:0052381">
    <property type="term" value="F:tRNA dimethylallyltransferase activity"/>
    <property type="evidence" value="ECO:0007669"/>
    <property type="project" value="UniProtKB-UniRule"/>
</dbReference>
<dbReference type="EC" id="2.5.1.75" evidence="10"/>
<evidence type="ECO:0000313" key="14">
    <source>
        <dbReference type="EMBL" id="SDF44251.1"/>
    </source>
</evidence>
<comment type="function">
    <text evidence="2 10 12">Catalyzes the transfer of a dimethylallyl group onto the adenine at position 37 in tRNAs that read codons beginning with uridine, leading to the formation of N6-(dimethylallyl)adenosine (i(6)A).</text>
</comment>
<evidence type="ECO:0000256" key="8">
    <source>
        <dbReference type="ARBA" id="ARBA00022842"/>
    </source>
</evidence>
<proteinExistence type="inferred from homology"/>
<comment type="subunit">
    <text evidence="10">Monomer.</text>
</comment>
<evidence type="ECO:0000313" key="15">
    <source>
        <dbReference type="Proteomes" id="UP000198615"/>
    </source>
</evidence>
<evidence type="ECO:0000256" key="5">
    <source>
        <dbReference type="ARBA" id="ARBA00022694"/>
    </source>
</evidence>
<dbReference type="Pfam" id="PF01715">
    <property type="entry name" value="IPPT"/>
    <property type="match status" value="1"/>
</dbReference>
<evidence type="ECO:0000256" key="1">
    <source>
        <dbReference type="ARBA" id="ARBA00001946"/>
    </source>
</evidence>
<dbReference type="Proteomes" id="UP000198615">
    <property type="component" value="Unassembled WGS sequence"/>
</dbReference>
<feature type="binding site" evidence="10">
    <location>
        <begin position="22"/>
        <end position="29"/>
    </location>
    <ligand>
        <name>ATP</name>
        <dbReference type="ChEBI" id="CHEBI:30616"/>
    </ligand>
</feature>
<evidence type="ECO:0000256" key="12">
    <source>
        <dbReference type="RuleBase" id="RU003784"/>
    </source>
</evidence>
<gene>
    <name evidence="10" type="primary">miaA</name>
    <name evidence="14" type="ORF">SAMN05660686_01369</name>
</gene>
<dbReference type="HAMAP" id="MF_00185">
    <property type="entry name" value="IPP_trans"/>
    <property type="match status" value="1"/>
</dbReference>
<dbReference type="InterPro" id="IPR018022">
    <property type="entry name" value="IPT"/>
</dbReference>
<comment type="catalytic activity">
    <reaction evidence="9 10 11">
        <text>adenosine(37) in tRNA + dimethylallyl diphosphate = N(6)-dimethylallyladenosine(37) in tRNA + diphosphate</text>
        <dbReference type="Rhea" id="RHEA:26482"/>
        <dbReference type="Rhea" id="RHEA-COMP:10162"/>
        <dbReference type="Rhea" id="RHEA-COMP:10375"/>
        <dbReference type="ChEBI" id="CHEBI:33019"/>
        <dbReference type="ChEBI" id="CHEBI:57623"/>
        <dbReference type="ChEBI" id="CHEBI:74411"/>
        <dbReference type="ChEBI" id="CHEBI:74415"/>
        <dbReference type="EC" id="2.5.1.75"/>
    </reaction>
</comment>
<dbReference type="RefSeq" id="WP_093149120.1">
    <property type="nucleotide sequence ID" value="NZ_FNBW01000003.1"/>
</dbReference>
<comment type="caution">
    <text evidence="10">Lacks conserved residue(s) required for the propagation of feature annotation.</text>
</comment>
<dbReference type="Gene3D" id="1.10.20.140">
    <property type="match status" value="1"/>
</dbReference>
<feature type="region of interest" description="Interaction with substrate tRNA" evidence="10">
    <location>
        <begin position="171"/>
        <end position="175"/>
    </location>
</feature>
<feature type="region of interest" description="Interaction with substrate tRNA" evidence="10">
    <location>
        <begin position="47"/>
        <end position="50"/>
    </location>
</feature>
<reference evidence="14 15" key="1">
    <citation type="submission" date="2016-10" db="EMBL/GenBank/DDBJ databases">
        <authorList>
            <person name="Varghese N."/>
            <person name="Submissions S."/>
        </authorList>
    </citation>
    <scope>NUCLEOTIDE SEQUENCE [LARGE SCALE GENOMIC DNA]</scope>
    <source>
        <strain evidence="14 15">DSM 18839</strain>
    </source>
</reference>
<feature type="site" description="Interaction with substrate tRNA" evidence="10">
    <location>
        <position position="113"/>
    </location>
</feature>
<dbReference type="EMBL" id="FNBW01000003">
    <property type="protein sequence ID" value="SDF44251.1"/>
    <property type="molecule type" value="Genomic_DNA"/>
</dbReference>
<dbReference type="SUPFAM" id="SSF52540">
    <property type="entry name" value="P-loop containing nucleoside triphosphate hydrolases"/>
    <property type="match status" value="2"/>
</dbReference>
<evidence type="ECO:0000256" key="11">
    <source>
        <dbReference type="RuleBase" id="RU003783"/>
    </source>
</evidence>
<accession>A0A8G2BFX5</accession>
<keyword evidence="6 10" id="KW-0547">Nucleotide-binding</keyword>
<evidence type="ECO:0000256" key="3">
    <source>
        <dbReference type="ARBA" id="ARBA00005842"/>
    </source>
</evidence>
<protein>
    <recommendedName>
        <fullName evidence="10">tRNA dimethylallyltransferase</fullName>
        <ecNumber evidence="10">2.5.1.75</ecNumber>
    </recommendedName>
    <alternativeName>
        <fullName evidence="10">Dimethylallyl diphosphate:tRNA dimethylallyltransferase</fullName>
        <shortName evidence="10">DMAPP:tRNA dimethylallyltransferase</shortName>
        <shortName evidence="10">DMATase</shortName>
    </alternativeName>
    <alternativeName>
        <fullName evidence="10">Isopentenyl-diphosphate:tRNA isopentenyltransferase</fullName>
        <shortName evidence="10">IPP transferase</shortName>
        <shortName evidence="10">IPPT</shortName>
        <shortName evidence="10">IPTase</shortName>
    </alternativeName>
</protein>
<dbReference type="InterPro" id="IPR027417">
    <property type="entry name" value="P-loop_NTPase"/>
</dbReference>
<dbReference type="OrthoDB" id="9776390at2"/>
<evidence type="ECO:0000256" key="4">
    <source>
        <dbReference type="ARBA" id="ARBA00022679"/>
    </source>
</evidence>
<evidence type="ECO:0000256" key="7">
    <source>
        <dbReference type="ARBA" id="ARBA00022840"/>
    </source>
</evidence>
<dbReference type="NCBIfam" id="TIGR00174">
    <property type="entry name" value="miaA"/>
    <property type="match status" value="1"/>
</dbReference>
<keyword evidence="7 10" id="KW-0067">ATP-binding</keyword>